<dbReference type="EMBL" id="JAODBU010000007">
    <property type="protein sequence ID" value="MCT7399092.1"/>
    <property type="molecule type" value="Genomic_DNA"/>
</dbReference>
<protein>
    <submittedName>
        <fullName evidence="2">Type II toxin-antitoxin system RelE/ParE family toxin</fullName>
    </submittedName>
</protein>
<dbReference type="Gene3D" id="3.30.2310.20">
    <property type="entry name" value="RelE-like"/>
    <property type="match status" value="1"/>
</dbReference>
<evidence type="ECO:0000256" key="1">
    <source>
        <dbReference type="ARBA" id="ARBA00022649"/>
    </source>
</evidence>
<dbReference type="InterPro" id="IPR035093">
    <property type="entry name" value="RelE/ParE_toxin_dom_sf"/>
</dbReference>
<reference evidence="2" key="1">
    <citation type="submission" date="2022-09" db="EMBL/GenBank/DDBJ databases">
        <title>Eubacterium sp. LFL-14 isolated from human feces.</title>
        <authorList>
            <person name="Liu F."/>
        </authorList>
    </citation>
    <scope>NUCLEOTIDE SEQUENCE</scope>
    <source>
        <strain evidence="2">LFL-14</strain>
    </source>
</reference>
<accession>A0ABT2M392</accession>
<evidence type="ECO:0000313" key="3">
    <source>
        <dbReference type="Proteomes" id="UP001431199"/>
    </source>
</evidence>
<proteinExistence type="predicted"/>
<organism evidence="2 3">
    <name type="scientific">Eubacterium album</name>
    <dbReference type="NCBI Taxonomy" id="2978477"/>
    <lineage>
        <taxon>Bacteria</taxon>
        <taxon>Bacillati</taxon>
        <taxon>Bacillota</taxon>
        <taxon>Clostridia</taxon>
        <taxon>Eubacteriales</taxon>
        <taxon>Eubacteriaceae</taxon>
        <taxon>Eubacterium</taxon>
    </lineage>
</organism>
<name>A0ABT2M392_9FIRM</name>
<dbReference type="Pfam" id="PF05016">
    <property type="entry name" value="ParE_toxin"/>
    <property type="match status" value="1"/>
</dbReference>
<gene>
    <name evidence="2" type="ORF">N5B56_08360</name>
</gene>
<sequence>MKYEVIRTDTADAGIRKIILYIAQNFGNTVALEKLDDIEKRILQLGEDPYIGTNPRYSILRRQGYKVLILEKNLVFYKIDEVNKQVVVYAVIDQRQDYLNIIQGL</sequence>
<keyword evidence="1" id="KW-1277">Toxin-antitoxin system</keyword>
<dbReference type="Proteomes" id="UP001431199">
    <property type="component" value="Unassembled WGS sequence"/>
</dbReference>
<keyword evidence="3" id="KW-1185">Reference proteome</keyword>
<comment type="caution">
    <text evidence="2">The sequence shown here is derived from an EMBL/GenBank/DDBJ whole genome shotgun (WGS) entry which is preliminary data.</text>
</comment>
<evidence type="ECO:0000313" key="2">
    <source>
        <dbReference type="EMBL" id="MCT7399092.1"/>
    </source>
</evidence>
<dbReference type="InterPro" id="IPR007712">
    <property type="entry name" value="RelE/ParE_toxin"/>
</dbReference>
<dbReference type="RefSeq" id="WP_022087890.1">
    <property type="nucleotide sequence ID" value="NZ_JAODBU010000007.1"/>
</dbReference>